<dbReference type="OrthoDB" id="3251775at2759"/>
<proteinExistence type="predicted"/>
<dbReference type="InParanoid" id="A0A0C3BML7"/>
<reference evidence="4" key="2">
    <citation type="submission" date="2015-01" db="EMBL/GenBank/DDBJ databases">
        <title>Evolutionary Origins and Diversification of the Mycorrhizal Mutualists.</title>
        <authorList>
            <consortium name="DOE Joint Genome Institute"/>
            <consortium name="Mycorrhizal Genomics Consortium"/>
            <person name="Kohler A."/>
            <person name="Kuo A."/>
            <person name="Nagy L.G."/>
            <person name="Floudas D."/>
            <person name="Copeland A."/>
            <person name="Barry K.W."/>
            <person name="Cichocki N."/>
            <person name="Veneault-Fourrey C."/>
            <person name="LaButti K."/>
            <person name="Lindquist E.A."/>
            <person name="Lipzen A."/>
            <person name="Lundell T."/>
            <person name="Morin E."/>
            <person name="Murat C."/>
            <person name="Riley R."/>
            <person name="Ohm R."/>
            <person name="Sun H."/>
            <person name="Tunlid A."/>
            <person name="Henrissat B."/>
            <person name="Grigoriev I.V."/>
            <person name="Hibbett D.S."/>
            <person name="Martin F."/>
        </authorList>
    </citation>
    <scope>NUCLEOTIDE SEQUENCE [LARGE SCALE GENOMIC DNA]</scope>
    <source>
        <strain evidence="4">F 1598</strain>
    </source>
</reference>
<feature type="non-terminal residue" evidence="3">
    <location>
        <position position="81"/>
    </location>
</feature>
<dbReference type="Pfam" id="PF20151">
    <property type="entry name" value="DUF6533"/>
    <property type="match status" value="1"/>
</dbReference>
<evidence type="ECO:0000313" key="4">
    <source>
        <dbReference type="Proteomes" id="UP000054166"/>
    </source>
</evidence>
<keyword evidence="1" id="KW-0812">Transmembrane</keyword>
<feature type="transmembrane region" description="Helical" evidence="1">
    <location>
        <begin position="43"/>
        <end position="63"/>
    </location>
</feature>
<accession>A0A0C3BML7</accession>
<name>A0A0C3BML7_PILCF</name>
<dbReference type="InterPro" id="IPR045340">
    <property type="entry name" value="DUF6533"/>
</dbReference>
<feature type="transmembrane region" description="Helical" evidence="1">
    <location>
        <begin position="12"/>
        <end position="31"/>
    </location>
</feature>
<reference evidence="3 4" key="1">
    <citation type="submission" date="2014-04" db="EMBL/GenBank/DDBJ databases">
        <authorList>
            <consortium name="DOE Joint Genome Institute"/>
            <person name="Kuo A."/>
            <person name="Tarkka M."/>
            <person name="Buscot F."/>
            <person name="Kohler A."/>
            <person name="Nagy L.G."/>
            <person name="Floudas D."/>
            <person name="Copeland A."/>
            <person name="Barry K.W."/>
            <person name="Cichocki N."/>
            <person name="Veneault-Fourrey C."/>
            <person name="LaButti K."/>
            <person name="Lindquist E.A."/>
            <person name="Lipzen A."/>
            <person name="Lundell T."/>
            <person name="Morin E."/>
            <person name="Murat C."/>
            <person name="Sun H."/>
            <person name="Tunlid A."/>
            <person name="Henrissat B."/>
            <person name="Grigoriev I.V."/>
            <person name="Hibbett D.S."/>
            <person name="Martin F."/>
            <person name="Nordberg H.P."/>
            <person name="Cantor M.N."/>
            <person name="Hua S.X."/>
        </authorList>
    </citation>
    <scope>NUCLEOTIDE SEQUENCE [LARGE SCALE GENOMIC DNA]</scope>
    <source>
        <strain evidence="3 4">F 1598</strain>
    </source>
</reference>
<dbReference type="Proteomes" id="UP000054166">
    <property type="component" value="Unassembled WGS sequence"/>
</dbReference>
<dbReference type="AlphaFoldDB" id="A0A0C3BML7"/>
<gene>
    <name evidence="3" type="ORF">PILCRDRAFT_814403</name>
</gene>
<evidence type="ECO:0000256" key="1">
    <source>
        <dbReference type="SAM" id="Phobius"/>
    </source>
</evidence>
<dbReference type="EMBL" id="KN832978">
    <property type="protein sequence ID" value="KIM87713.1"/>
    <property type="molecule type" value="Genomic_DNA"/>
</dbReference>
<protein>
    <recommendedName>
        <fullName evidence="2">DUF6533 domain-containing protein</fullName>
    </recommendedName>
</protein>
<keyword evidence="1" id="KW-1133">Transmembrane helix</keyword>
<keyword evidence="4" id="KW-1185">Reference proteome</keyword>
<keyword evidence="1" id="KW-0472">Membrane</keyword>
<feature type="domain" description="DUF6533" evidence="2">
    <location>
        <begin position="20"/>
        <end position="61"/>
    </location>
</feature>
<evidence type="ECO:0000259" key="2">
    <source>
        <dbReference type="Pfam" id="PF20151"/>
    </source>
</evidence>
<dbReference type="HOGENOM" id="CLU_2580365_0_0_1"/>
<evidence type="ECO:0000313" key="3">
    <source>
        <dbReference type="EMBL" id="KIM87713.1"/>
    </source>
</evidence>
<sequence>MSAQAFNYDNLLAEYKIIPYSITAVATLLVYDLICTVDQEVEYVWMVPCSIGTIMFVLNRLVYEVSQLLLASSCQDRHLQK</sequence>
<organism evidence="3 4">
    <name type="scientific">Piloderma croceum (strain F 1598)</name>
    <dbReference type="NCBI Taxonomy" id="765440"/>
    <lineage>
        <taxon>Eukaryota</taxon>
        <taxon>Fungi</taxon>
        <taxon>Dikarya</taxon>
        <taxon>Basidiomycota</taxon>
        <taxon>Agaricomycotina</taxon>
        <taxon>Agaricomycetes</taxon>
        <taxon>Agaricomycetidae</taxon>
        <taxon>Atheliales</taxon>
        <taxon>Atheliaceae</taxon>
        <taxon>Piloderma</taxon>
    </lineage>
</organism>